<dbReference type="EMBL" id="SDRB02009808">
    <property type="protein sequence ID" value="THG07744.1"/>
    <property type="molecule type" value="Genomic_DNA"/>
</dbReference>
<evidence type="ECO:0000313" key="2">
    <source>
        <dbReference type="Proteomes" id="UP000306102"/>
    </source>
</evidence>
<dbReference type="InterPro" id="IPR052451">
    <property type="entry name" value="Ser/Thr_kinase-like"/>
</dbReference>
<comment type="caution">
    <text evidence="1">The sequence shown here is derived from an EMBL/GenBank/DDBJ whole genome shotgun (WGS) entry which is preliminary data.</text>
</comment>
<dbReference type="PANTHER" id="PTHR48008">
    <property type="entry name" value="LEUCINE-RICH REPEAT RECEPTOR-LIKE PROTEIN KINASE IMK3-RELATED"/>
    <property type="match status" value="1"/>
</dbReference>
<dbReference type="PANTHER" id="PTHR48008:SF14">
    <property type="entry name" value="PROTEIN KINASE DOMAIN-CONTAINING PROTEIN"/>
    <property type="match status" value="1"/>
</dbReference>
<dbReference type="Gene3D" id="1.10.510.10">
    <property type="entry name" value="Transferase(Phosphotransferase) domain 1"/>
    <property type="match status" value="1"/>
</dbReference>
<proteinExistence type="predicted"/>
<keyword evidence="2" id="KW-1185">Reference proteome</keyword>
<evidence type="ECO:0008006" key="3">
    <source>
        <dbReference type="Google" id="ProtNLM"/>
    </source>
</evidence>
<gene>
    <name evidence="1" type="ORF">TEA_014634</name>
</gene>
<dbReference type="SUPFAM" id="SSF56112">
    <property type="entry name" value="Protein kinase-like (PK-like)"/>
    <property type="match status" value="1"/>
</dbReference>
<protein>
    <recommendedName>
        <fullName evidence="3">Serine-threonine/tyrosine-protein kinase catalytic domain-containing protein</fullName>
    </recommendedName>
</protein>
<evidence type="ECO:0000313" key="1">
    <source>
        <dbReference type="EMBL" id="THG07744.1"/>
    </source>
</evidence>
<dbReference type="Proteomes" id="UP000306102">
    <property type="component" value="Unassembled WGS sequence"/>
</dbReference>
<name>A0A4S4DXC2_CAMSN</name>
<organism evidence="1 2">
    <name type="scientific">Camellia sinensis var. sinensis</name>
    <name type="common">China tea</name>
    <dbReference type="NCBI Taxonomy" id="542762"/>
    <lineage>
        <taxon>Eukaryota</taxon>
        <taxon>Viridiplantae</taxon>
        <taxon>Streptophyta</taxon>
        <taxon>Embryophyta</taxon>
        <taxon>Tracheophyta</taxon>
        <taxon>Spermatophyta</taxon>
        <taxon>Magnoliopsida</taxon>
        <taxon>eudicotyledons</taxon>
        <taxon>Gunneridae</taxon>
        <taxon>Pentapetalae</taxon>
        <taxon>asterids</taxon>
        <taxon>Ericales</taxon>
        <taxon>Theaceae</taxon>
        <taxon>Camellia</taxon>
    </lineage>
</organism>
<dbReference type="InterPro" id="IPR011009">
    <property type="entry name" value="Kinase-like_dom_sf"/>
</dbReference>
<dbReference type="AlphaFoldDB" id="A0A4S4DXC2"/>
<accession>A0A4S4DXC2</accession>
<sequence>MHSSLIAVLLERNVEPNTFDELSIRNWFDCLGGNAVLNFDDIVNRSWVREFYCNIHPLIHHLFGCAPYNWILGVSLSHRSLIAPYRILNLIVSHNVTLTLHFSDVSYDPGPHDMQVMTTGQRVTFEYHGNGYIFTVNQAAIEGQEKSKGKFSVINYRFPDLYATVCYEYGSEGRVSTEGDIYSYGIMLLETFTRKKPTDEMFTEALTLKQWVNDSLPD</sequence>
<reference evidence="1 2" key="1">
    <citation type="journal article" date="2018" name="Proc. Natl. Acad. Sci. U.S.A.">
        <title>Draft genome sequence of Camellia sinensis var. sinensis provides insights into the evolution of the tea genome and tea quality.</title>
        <authorList>
            <person name="Wei C."/>
            <person name="Yang H."/>
            <person name="Wang S."/>
            <person name="Zhao J."/>
            <person name="Liu C."/>
            <person name="Gao L."/>
            <person name="Xia E."/>
            <person name="Lu Y."/>
            <person name="Tai Y."/>
            <person name="She G."/>
            <person name="Sun J."/>
            <person name="Cao H."/>
            <person name="Tong W."/>
            <person name="Gao Q."/>
            <person name="Li Y."/>
            <person name="Deng W."/>
            <person name="Jiang X."/>
            <person name="Wang W."/>
            <person name="Chen Q."/>
            <person name="Zhang S."/>
            <person name="Li H."/>
            <person name="Wu J."/>
            <person name="Wang P."/>
            <person name="Li P."/>
            <person name="Shi C."/>
            <person name="Zheng F."/>
            <person name="Jian J."/>
            <person name="Huang B."/>
            <person name="Shan D."/>
            <person name="Shi M."/>
            <person name="Fang C."/>
            <person name="Yue Y."/>
            <person name="Li F."/>
            <person name="Li D."/>
            <person name="Wei S."/>
            <person name="Han B."/>
            <person name="Jiang C."/>
            <person name="Yin Y."/>
            <person name="Xia T."/>
            <person name="Zhang Z."/>
            <person name="Bennetzen J.L."/>
            <person name="Zhao S."/>
            <person name="Wan X."/>
        </authorList>
    </citation>
    <scope>NUCLEOTIDE SEQUENCE [LARGE SCALE GENOMIC DNA]</scope>
    <source>
        <strain evidence="2">cv. Shuchazao</strain>
        <tissue evidence="1">Leaf</tissue>
    </source>
</reference>